<dbReference type="PANTHER" id="PTHR22691:SF8">
    <property type="entry name" value="PROTEIN SPT2 HOMOLOG"/>
    <property type="match status" value="1"/>
</dbReference>
<accession>A0A7J7J6N5</accession>
<dbReference type="GO" id="GO:0006334">
    <property type="term" value="P:nucleosome assembly"/>
    <property type="evidence" value="ECO:0007669"/>
    <property type="project" value="TreeGrafter"/>
</dbReference>
<organism evidence="4 5">
    <name type="scientific">Bugula neritina</name>
    <name type="common">Brown bryozoan</name>
    <name type="synonym">Sertularia neritina</name>
    <dbReference type="NCBI Taxonomy" id="10212"/>
    <lineage>
        <taxon>Eukaryota</taxon>
        <taxon>Metazoa</taxon>
        <taxon>Spiralia</taxon>
        <taxon>Lophotrochozoa</taxon>
        <taxon>Bryozoa</taxon>
        <taxon>Gymnolaemata</taxon>
        <taxon>Cheilostomatida</taxon>
        <taxon>Flustrina</taxon>
        <taxon>Buguloidea</taxon>
        <taxon>Bugulidae</taxon>
        <taxon>Bugula</taxon>
    </lineage>
</organism>
<comment type="caution">
    <text evidence="4">The sequence shown here is derived from an EMBL/GenBank/DDBJ whole genome shotgun (WGS) entry which is preliminary data.</text>
</comment>
<evidence type="ECO:0000313" key="5">
    <source>
        <dbReference type="Proteomes" id="UP000593567"/>
    </source>
</evidence>
<gene>
    <name evidence="4" type="ORF">EB796_019863</name>
</gene>
<dbReference type="GO" id="GO:0042393">
    <property type="term" value="F:histone binding"/>
    <property type="evidence" value="ECO:0007669"/>
    <property type="project" value="TreeGrafter"/>
</dbReference>
<protein>
    <recommendedName>
        <fullName evidence="6">SPT2</fullName>
    </recommendedName>
</protein>
<name>A0A7J7J6N5_BUGNE</name>
<feature type="region of interest" description="Disordered" evidence="3">
    <location>
        <begin position="23"/>
        <end position="117"/>
    </location>
</feature>
<dbReference type="AlphaFoldDB" id="A0A7J7J6N5"/>
<dbReference type="GO" id="GO:0003677">
    <property type="term" value="F:DNA binding"/>
    <property type="evidence" value="ECO:0007669"/>
    <property type="project" value="TreeGrafter"/>
</dbReference>
<reference evidence="4" key="1">
    <citation type="submission" date="2020-06" db="EMBL/GenBank/DDBJ databases">
        <title>Draft genome of Bugula neritina, a colonial animal packing powerful symbionts and potential medicines.</title>
        <authorList>
            <person name="Rayko M."/>
        </authorList>
    </citation>
    <scope>NUCLEOTIDE SEQUENCE [LARGE SCALE GENOMIC DNA]</scope>
    <source>
        <strain evidence="4">Kwan_BN1</strain>
    </source>
</reference>
<evidence type="ECO:0000256" key="1">
    <source>
        <dbReference type="ARBA" id="ARBA00006461"/>
    </source>
</evidence>
<dbReference type="Proteomes" id="UP000593567">
    <property type="component" value="Unassembled WGS sequence"/>
</dbReference>
<evidence type="ECO:0008006" key="6">
    <source>
        <dbReference type="Google" id="ProtNLM"/>
    </source>
</evidence>
<evidence type="ECO:0000256" key="3">
    <source>
        <dbReference type="SAM" id="MobiDB-lite"/>
    </source>
</evidence>
<dbReference type="OrthoDB" id="6259853at2759"/>
<evidence type="ECO:0000313" key="4">
    <source>
        <dbReference type="EMBL" id="KAF6021822.1"/>
    </source>
</evidence>
<feature type="compositionally biased region" description="Acidic residues" evidence="3">
    <location>
        <begin position="102"/>
        <end position="117"/>
    </location>
</feature>
<dbReference type="SMART" id="SM00784">
    <property type="entry name" value="SPT2"/>
    <property type="match status" value="1"/>
</dbReference>
<dbReference type="InterPro" id="IPR013256">
    <property type="entry name" value="Chromatin_SPT2"/>
</dbReference>
<sequence length="190" mass="21181">MNGTGGGGDAVPVKKLALSEAARANVAPKSASLGQQSKSNLTSKRPNSVKASPAANQKATQSQSKTKEEVKPAVSAWDRLMGTNSSANKDKPKKKAARYIDSEDEDDDLDDFIADDDDDMDYSSHIRDIFGYDKSRYRDEDFDDRSMVAGFADIMKEEVRSARIGREEDLKDIELEEMEKKRKKLKKNRK</sequence>
<feature type="compositionally biased region" description="Polar residues" evidence="3">
    <location>
        <begin position="32"/>
        <end position="64"/>
    </location>
</feature>
<dbReference type="GO" id="GO:0005730">
    <property type="term" value="C:nucleolus"/>
    <property type="evidence" value="ECO:0007669"/>
    <property type="project" value="TreeGrafter"/>
</dbReference>
<dbReference type="Pfam" id="PF08243">
    <property type="entry name" value="SPT2"/>
    <property type="match status" value="1"/>
</dbReference>
<dbReference type="PANTHER" id="PTHR22691">
    <property type="entry name" value="YEAST SPT2-RELATED"/>
    <property type="match status" value="1"/>
</dbReference>
<dbReference type="GO" id="GO:0006360">
    <property type="term" value="P:transcription by RNA polymerase I"/>
    <property type="evidence" value="ECO:0007669"/>
    <property type="project" value="TreeGrafter"/>
</dbReference>
<proteinExistence type="inferred from homology"/>
<dbReference type="EMBL" id="VXIV02002956">
    <property type="protein sequence ID" value="KAF6021822.1"/>
    <property type="molecule type" value="Genomic_DNA"/>
</dbReference>
<comment type="similarity">
    <text evidence="1">Belongs to the SPT2 family.</text>
</comment>
<keyword evidence="5" id="KW-1185">Reference proteome</keyword>
<evidence type="ECO:0000256" key="2">
    <source>
        <dbReference type="ARBA" id="ARBA00023054"/>
    </source>
</evidence>
<keyword evidence="2" id="KW-0175">Coiled coil</keyword>